<dbReference type="InterPro" id="IPR007639">
    <property type="entry name" value="Gln-tRNA-synth_Ib_RNA-bd_N"/>
</dbReference>
<keyword evidence="6 11" id="KW-0648">Protein biosynthesis</keyword>
<dbReference type="FunFam" id="1.10.10.2420:FF:000001">
    <property type="entry name" value="Glutamine--tRNA ligase cytoplasmic"/>
    <property type="match status" value="1"/>
</dbReference>
<dbReference type="InterPro" id="IPR042559">
    <property type="entry name" value="Gln-tRNA-synth_Ib_RNA-bd_N_2"/>
</dbReference>
<evidence type="ECO:0000256" key="7">
    <source>
        <dbReference type="ARBA" id="ARBA00023146"/>
    </source>
</evidence>
<dbReference type="GO" id="GO:0006425">
    <property type="term" value="P:glutaminyl-tRNA aminoacylation"/>
    <property type="evidence" value="ECO:0007669"/>
    <property type="project" value="InterPro"/>
</dbReference>
<dbReference type="GO" id="GO:0005829">
    <property type="term" value="C:cytosol"/>
    <property type="evidence" value="ECO:0007669"/>
    <property type="project" value="TreeGrafter"/>
</dbReference>
<reference evidence="18 19" key="1">
    <citation type="journal article" date="2018" name="Sci. Rep.">
        <title>Genomic signatures of local adaptation to the degree of environmental predictability in rotifers.</title>
        <authorList>
            <person name="Franch-Gras L."/>
            <person name="Hahn C."/>
            <person name="Garcia-Roger E.M."/>
            <person name="Carmona M.J."/>
            <person name="Serra M."/>
            <person name="Gomez A."/>
        </authorList>
    </citation>
    <scope>NUCLEOTIDE SEQUENCE [LARGE SCALE GENOMIC DNA]</scope>
    <source>
        <strain evidence="18">HYR1</strain>
    </source>
</reference>
<dbReference type="EMBL" id="REGN01004836">
    <property type="protein sequence ID" value="RNA15970.1"/>
    <property type="molecule type" value="Genomic_DNA"/>
</dbReference>
<feature type="compositionally biased region" description="Basic and acidic residues" evidence="12">
    <location>
        <begin position="188"/>
        <end position="200"/>
    </location>
</feature>
<dbReference type="InterPro" id="IPR020058">
    <property type="entry name" value="Glu/Gln-tRNA-synth_Ib_cat-dom"/>
</dbReference>
<evidence type="ECO:0000256" key="11">
    <source>
        <dbReference type="RuleBase" id="RU363037"/>
    </source>
</evidence>
<evidence type="ECO:0000259" key="14">
    <source>
        <dbReference type="Pfam" id="PF03950"/>
    </source>
</evidence>
<evidence type="ECO:0000259" key="13">
    <source>
        <dbReference type="Pfam" id="PF00749"/>
    </source>
</evidence>
<dbReference type="NCBIfam" id="TIGR00440">
    <property type="entry name" value="glnS"/>
    <property type="match status" value="1"/>
</dbReference>
<evidence type="ECO:0000259" key="16">
    <source>
        <dbReference type="Pfam" id="PF04558"/>
    </source>
</evidence>
<dbReference type="CDD" id="cd00807">
    <property type="entry name" value="GlnRS_core"/>
    <property type="match status" value="1"/>
</dbReference>
<dbReference type="AlphaFoldDB" id="A0A3M7QX66"/>
<dbReference type="Pfam" id="PF04557">
    <property type="entry name" value="tRNA_synt_1c_R2"/>
    <property type="match status" value="1"/>
</dbReference>
<dbReference type="Pfam" id="PF03950">
    <property type="entry name" value="tRNA-synt_1c_C"/>
    <property type="match status" value="1"/>
</dbReference>
<dbReference type="InterPro" id="IPR001412">
    <property type="entry name" value="aa-tRNA-synth_I_CS"/>
</dbReference>
<dbReference type="InterPro" id="IPR020056">
    <property type="entry name" value="Rbsml_bL25/Gln-tRNA_synth_N"/>
</dbReference>
<keyword evidence="3 11" id="KW-0436">Ligase</keyword>
<proteinExistence type="inferred from homology"/>
<feature type="domain" description="Glutaminyl-tRNA synthetase class Ib non-specific RNA-binding" evidence="16">
    <location>
        <begin position="6"/>
        <end position="166"/>
    </location>
</feature>
<dbReference type="InterPro" id="IPR011035">
    <property type="entry name" value="Ribosomal_bL25/Gln-tRNA_synth"/>
</dbReference>
<dbReference type="Proteomes" id="UP000276133">
    <property type="component" value="Unassembled WGS sequence"/>
</dbReference>
<dbReference type="Pfam" id="PF00749">
    <property type="entry name" value="tRNA-synt_1c"/>
    <property type="match status" value="1"/>
</dbReference>
<comment type="similarity">
    <text evidence="1 11">Belongs to the class-I aminoacyl-tRNA synthetase family.</text>
</comment>
<dbReference type="InterPro" id="IPR042558">
    <property type="entry name" value="Gln-tRNA-synth_Ib_RNA-bd_N_1"/>
</dbReference>
<evidence type="ECO:0000256" key="4">
    <source>
        <dbReference type="ARBA" id="ARBA00022741"/>
    </source>
</evidence>
<dbReference type="FunFam" id="2.40.240.10:FF:000008">
    <property type="entry name" value="probable glutamine--tRNA ligase"/>
    <property type="match status" value="1"/>
</dbReference>
<dbReference type="SUPFAM" id="SSF52374">
    <property type="entry name" value="Nucleotidylyl transferase"/>
    <property type="match status" value="1"/>
</dbReference>
<evidence type="ECO:0000259" key="15">
    <source>
        <dbReference type="Pfam" id="PF04557"/>
    </source>
</evidence>
<dbReference type="GO" id="GO:0005524">
    <property type="term" value="F:ATP binding"/>
    <property type="evidence" value="ECO:0007669"/>
    <property type="project" value="UniProtKB-KW"/>
</dbReference>
<evidence type="ECO:0000313" key="19">
    <source>
        <dbReference type="Proteomes" id="UP000276133"/>
    </source>
</evidence>
<comment type="catalytic activity">
    <reaction evidence="9">
        <text>tRNA(Gln) + L-glutamine + ATP = L-glutaminyl-tRNA(Gln) + AMP + diphosphate</text>
        <dbReference type="Rhea" id="RHEA:20121"/>
        <dbReference type="Rhea" id="RHEA-COMP:9662"/>
        <dbReference type="Rhea" id="RHEA-COMP:9681"/>
        <dbReference type="ChEBI" id="CHEBI:30616"/>
        <dbReference type="ChEBI" id="CHEBI:33019"/>
        <dbReference type="ChEBI" id="CHEBI:58359"/>
        <dbReference type="ChEBI" id="CHEBI:78442"/>
        <dbReference type="ChEBI" id="CHEBI:78521"/>
        <dbReference type="ChEBI" id="CHEBI:456215"/>
        <dbReference type="EC" id="6.1.1.18"/>
    </reaction>
</comment>
<evidence type="ECO:0000256" key="5">
    <source>
        <dbReference type="ARBA" id="ARBA00022840"/>
    </source>
</evidence>
<accession>A0A3M7QX66</accession>
<keyword evidence="19" id="KW-1185">Reference proteome</keyword>
<evidence type="ECO:0000256" key="8">
    <source>
        <dbReference type="ARBA" id="ARBA00030466"/>
    </source>
</evidence>
<dbReference type="InterPro" id="IPR000924">
    <property type="entry name" value="Glu/Gln-tRNA-synth"/>
</dbReference>
<evidence type="ECO:0000256" key="2">
    <source>
        <dbReference type="ARBA" id="ARBA00012836"/>
    </source>
</evidence>
<dbReference type="FunFam" id="3.40.50.620:FF:000049">
    <property type="entry name" value="Probable glutamine--tRNA ligase"/>
    <property type="match status" value="1"/>
</dbReference>
<feature type="domain" description="Glutaminyl-tRNA synthetase class Ib non-specific RNA-binding" evidence="15">
    <location>
        <begin position="169"/>
        <end position="250"/>
    </location>
</feature>
<comment type="caution">
    <text evidence="18">The sequence shown here is derived from an EMBL/GenBank/DDBJ whole genome shotgun (WGS) entry which is preliminary data.</text>
</comment>
<dbReference type="Gene3D" id="3.40.50.620">
    <property type="entry name" value="HUPs"/>
    <property type="match status" value="1"/>
</dbReference>
<gene>
    <name evidence="18" type="ORF">BpHYR1_050961</name>
</gene>
<dbReference type="PANTHER" id="PTHR43097:SF4">
    <property type="entry name" value="GLUTAMINE--TRNA LIGASE"/>
    <property type="match status" value="1"/>
</dbReference>
<dbReference type="Gene3D" id="1.10.10.2420">
    <property type="match status" value="1"/>
</dbReference>
<dbReference type="InterPro" id="IPR050132">
    <property type="entry name" value="Gln/Glu-tRNA_Ligase"/>
</dbReference>
<evidence type="ECO:0000256" key="6">
    <source>
        <dbReference type="ARBA" id="ARBA00022917"/>
    </source>
</evidence>
<dbReference type="Pfam" id="PF04558">
    <property type="entry name" value="tRNA_synt_1c_R1"/>
    <property type="match status" value="1"/>
</dbReference>
<dbReference type="GO" id="GO:0017101">
    <property type="term" value="C:aminoacyl-tRNA synthetase multienzyme complex"/>
    <property type="evidence" value="ECO:0007669"/>
    <property type="project" value="TreeGrafter"/>
</dbReference>
<feature type="domain" description="Glutamyl/glutaminyl-tRNA synthetase class Ib anti-codon binding" evidence="14">
    <location>
        <begin position="561"/>
        <end position="659"/>
    </location>
</feature>
<dbReference type="Pfam" id="PF20974">
    <property type="entry name" value="tRNA-synt_1c_C2"/>
    <property type="match status" value="1"/>
</dbReference>
<keyword evidence="4 11" id="KW-0547">Nucleotide-binding</keyword>
<dbReference type="InterPro" id="IPR014729">
    <property type="entry name" value="Rossmann-like_a/b/a_fold"/>
</dbReference>
<dbReference type="FunFam" id="2.40.240.10:FF:000006">
    <property type="entry name" value="Putative glutamine--tRNA ligase"/>
    <property type="match status" value="1"/>
</dbReference>
<dbReference type="FunFam" id="1.10.8.1290:FF:000002">
    <property type="entry name" value="Glutamine--tRNA ligase cytoplasmic"/>
    <property type="match status" value="1"/>
</dbReference>
<dbReference type="STRING" id="10195.A0A3M7QX66"/>
<evidence type="ECO:0000256" key="1">
    <source>
        <dbReference type="ARBA" id="ARBA00005594"/>
    </source>
</evidence>
<evidence type="ECO:0000256" key="9">
    <source>
        <dbReference type="ARBA" id="ARBA00048270"/>
    </source>
</evidence>
<sequence length="772" mass="88840">MTTPEEKTEYLRFIGLNDQKIQETLKNETLTSLLLEIVHHAKKVVNGLTLEKSSANLLYQTGTKMKSQIKNRLPLLVESVVNKNLTTEPQLTAAFEYLISHPGQDLDIKSFNEYCGVGVVVTPEQIKQTVQDVINEKKCEILEKRYKFPVGSLLGELRKRIKWADGKLVKTELDAQLLTLLGPKVEQDNVKEKKKEEQKPKKSAATEQAEPEKIQSFMELAGEAINFHKPGENYKTEGYVVTDKTMSLLKNHLKETGGKVITRFPPEPNGILHIGHAKAINFNFGYAKHNNGVCYLRFDDTNPEKEEEKYFKGIIEMVDWLGYKPYKITHASDQFDKLYEFAKELIRRNLAYVCHQKNEEIKGHNPPPSPWRERPIEESLKLFEDMRKGKFDEGEITLRMKYTMEDGKQDPVAYRIKYAHHAKTGDKWCIYPTYDFTHCLNDSLENITHSLCTKEFQSRRSAYYWLCNSLDVYCPVQWEYGRLNLNYTVVSKRKLMKLIQEGICNDWDDPRLYTLSALRRKGYPPEAINMFCGKVGVTMAQTTTDISLLESCVRTVLNVTAPRAMAVLEPLRVVIENFPFESKMEIDVPNFPQDESKGTHKVAFDRVVYLDSCDFNENPTDKGYKRLSLTQPVGLRYTGYQLSVKEVVKNADGSVKELIGTCARVGENVKPKGFIQWVSNPVYFEARLYEKLFNHENPEDLKEVPNGWLTDVNKHALKIINNAMVDASVIGSKVFDKFQFERIGYFSVDPNSTEEMMVFNRTVSLKEDHEKK</sequence>
<evidence type="ECO:0000259" key="17">
    <source>
        <dbReference type="Pfam" id="PF20974"/>
    </source>
</evidence>
<dbReference type="SUPFAM" id="SSF50715">
    <property type="entry name" value="Ribosomal protein L25-like"/>
    <property type="match status" value="1"/>
</dbReference>
<dbReference type="OrthoDB" id="10250478at2759"/>
<dbReference type="InterPro" id="IPR007638">
    <property type="entry name" value="Gln-tRNA-synth_Ib_RNA-bd_2"/>
</dbReference>
<dbReference type="GO" id="GO:0004819">
    <property type="term" value="F:glutamine-tRNA ligase activity"/>
    <property type="evidence" value="ECO:0007669"/>
    <property type="project" value="UniProtKB-EC"/>
</dbReference>
<protein>
    <recommendedName>
        <fullName evidence="10">Probable glutamine--tRNA ligase</fullName>
        <ecNumber evidence="2">6.1.1.18</ecNumber>
    </recommendedName>
    <alternativeName>
        <fullName evidence="8">Glutaminyl-tRNA synthetase</fullName>
    </alternativeName>
</protein>
<feature type="domain" description="tRNA synthetases class I (E and Q) anti-codon binding" evidence="17">
    <location>
        <begin position="674"/>
        <end position="749"/>
    </location>
</feature>
<dbReference type="Gene3D" id="2.40.240.10">
    <property type="entry name" value="Ribosomal Protein L25, Chain P"/>
    <property type="match status" value="2"/>
</dbReference>
<evidence type="ECO:0000256" key="3">
    <source>
        <dbReference type="ARBA" id="ARBA00022598"/>
    </source>
</evidence>
<feature type="domain" description="Glutamyl/glutaminyl-tRNA synthetase class Ib catalytic" evidence="13">
    <location>
        <begin position="259"/>
        <end position="558"/>
    </location>
</feature>
<dbReference type="PANTHER" id="PTHR43097">
    <property type="entry name" value="GLUTAMINE-TRNA LIGASE"/>
    <property type="match status" value="1"/>
</dbReference>
<evidence type="ECO:0000313" key="18">
    <source>
        <dbReference type="EMBL" id="RNA15970.1"/>
    </source>
</evidence>
<dbReference type="InterPro" id="IPR020059">
    <property type="entry name" value="Glu/Gln-tRNA-synth_Ib_codon-bd"/>
</dbReference>
<feature type="region of interest" description="Disordered" evidence="12">
    <location>
        <begin position="188"/>
        <end position="212"/>
    </location>
</feature>
<dbReference type="InterPro" id="IPR004514">
    <property type="entry name" value="Gln-tRNA-synth"/>
</dbReference>
<keyword evidence="5 11" id="KW-0067">ATP-binding</keyword>
<keyword evidence="7 11" id="KW-0030">Aminoacyl-tRNA synthetase</keyword>
<name>A0A3M7QX66_BRAPC</name>
<evidence type="ECO:0000256" key="12">
    <source>
        <dbReference type="SAM" id="MobiDB-lite"/>
    </source>
</evidence>
<organism evidence="18 19">
    <name type="scientific">Brachionus plicatilis</name>
    <name type="common">Marine rotifer</name>
    <name type="synonym">Brachionus muelleri</name>
    <dbReference type="NCBI Taxonomy" id="10195"/>
    <lineage>
        <taxon>Eukaryota</taxon>
        <taxon>Metazoa</taxon>
        <taxon>Spiralia</taxon>
        <taxon>Gnathifera</taxon>
        <taxon>Rotifera</taxon>
        <taxon>Eurotatoria</taxon>
        <taxon>Monogononta</taxon>
        <taxon>Pseudotrocha</taxon>
        <taxon>Ploima</taxon>
        <taxon>Brachionidae</taxon>
        <taxon>Brachionus</taxon>
    </lineage>
</organism>
<dbReference type="Gene3D" id="1.10.8.1290">
    <property type="entry name" value="Glutaminyl-tRNA synthetase, non-specific RNA binding region part 1, domain 1"/>
    <property type="match status" value="1"/>
</dbReference>
<dbReference type="PRINTS" id="PR00987">
    <property type="entry name" value="TRNASYNTHGLU"/>
</dbReference>
<dbReference type="InterPro" id="IPR049437">
    <property type="entry name" value="tRNA-synt_1c_C2"/>
</dbReference>
<evidence type="ECO:0000256" key="10">
    <source>
        <dbReference type="ARBA" id="ARBA00072317"/>
    </source>
</evidence>
<dbReference type="EC" id="6.1.1.18" evidence="2"/>
<dbReference type="PROSITE" id="PS00178">
    <property type="entry name" value="AA_TRNA_LIGASE_I"/>
    <property type="match status" value="1"/>
</dbReference>